<evidence type="ECO:0000256" key="6">
    <source>
        <dbReference type="ARBA" id="ARBA00023002"/>
    </source>
</evidence>
<evidence type="ECO:0000256" key="12">
    <source>
        <dbReference type="SAM" id="MobiDB-lite"/>
    </source>
</evidence>
<sequence length="467" mass="53397">MSPSVGRSQTASHSSTASQRLTSSKYENAVRLAKTAGRSELDLFEWQKYNYRLNDYWIDESRDTVPRIPSTYPKEAFQRDFEESCRPVVITGLADTWRAKETWKQQASTLLKRYKNQTFKVGEDDNGDNVYLKFKYFLRYANKEAQQDDSPLYIFDSGFMKEGRGMDDEERERLKAKREKRATLREKSSERSNKRAKVSGDDKDASDPRNMLDDYVVPHFFADDLFKHTGERRRPPYRWFVMGSARSGTGIHIDPLGTSAWNTVIEGHKRWCLFPPWVSKETVDPPGKPDHEAATWFSVVFPKLKEKDAAGVPLSTKLGMIEILQKPGETVFVPGGWHHVVMNLDLSIAITQNFCSPINLEYVYLRTRHSRPKLARKLYRKIREQAETGSKEYQVLVDKLDSLTFVPKMPPSSSSSGSSSTSTSSSSEEDARVSDTESEDDRDGICMCRKCKMKRKKAALKAGQNLT</sequence>
<evidence type="ECO:0000256" key="8">
    <source>
        <dbReference type="ARBA" id="ARBA00023015"/>
    </source>
</evidence>
<keyword evidence="15" id="KW-1185">Reference proteome</keyword>
<dbReference type="GO" id="GO:0046872">
    <property type="term" value="F:metal ion binding"/>
    <property type="evidence" value="ECO:0007669"/>
    <property type="project" value="UniProtKB-KW"/>
</dbReference>
<feature type="compositionally biased region" description="Low complexity" evidence="12">
    <location>
        <begin position="7"/>
        <end position="20"/>
    </location>
</feature>
<evidence type="ECO:0000313" key="14">
    <source>
        <dbReference type="EMBL" id="OZJ03333.1"/>
    </source>
</evidence>
<evidence type="ECO:0000256" key="2">
    <source>
        <dbReference type="ARBA" id="ARBA00004123"/>
    </source>
</evidence>
<comment type="cofactor">
    <cofactor evidence="1">
        <name>Fe(2+)</name>
        <dbReference type="ChEBI" id="CHEBI:29033"/>
    </cofactor>
</comment>
<dbReference type="InterPro" id="IPR041667">
    <property type="entry name" value="Cupin_8"/>
</dbReference>
<evidence type="ECO:0000259" key="13">
    <source>
        <dbReference type="PROSITE" id="PS51184"/>
    </source>
</evidence>
<keyword evidence="5" id="KW-0223">Dioxygenase</keyword>
<evidence type="ECO:0000256" key="5">
    <source>
        <dbReference type="ARBA" id="ARBA00022964"/>
    </source>
</evidence>
<keyword evidence="8" id="KW-0805">Transcription regulation</keyword>
<comment type="subcellular location">
    <subcellularLocation>
        <location evidence="2">Nucleus</location>
    </subcellularLocation>
</comment>
<evidence type="ECO:0000256" key="9">
    <source>
        <dbReference type="ARBA" id="ARBA00023163"/>
    </source>
</evidence>
<dbReference type="GO" id="GO:0005634">
    <property type="term" value="C:nucleus"/>
    <property type="evidence" value="ECO:0007669"/>
    <property type="project" value="UniProtKB-SubCell"/>
</dbReference>
<evidence type="ECO:0000256" key="10">
    <source>
        <dbReference type="ARBA" id="ARBA00023242"/>
    </source>
</evidence>
<feature type="region of interest" description="Disordered" evidence="12">
    <location>
        <begin position="166"/>
        <end position="210"/>
    </location>
</feature>
<dbReference type="PROSITE" id="PS51184">
    <property type="entry name" value="JMJC"/>
    <property type="match status" value="1"/>
</dbReference>
<dbReference type="InterPro" id="IPR003347">
    <property type="entry name" value="JmjC_dom"/>
</dbReference>
<protein>
    <recommendedName>
        <fullName evidence="13">JmjC domain-containing protein</fullName>
    </recommendedName>
</protein>
<dbReference type="GO" id="GO:0106140">
    <property type="term" value="F:P-TEFb complex binding"/>
    <property type="evidence" value="ECO:0007669"/>
    <property type="project" value="TreeGrafter"/>
</dbReference>
<accession>A0A261XY84</accession>
<evidence type="ECO:0000256" key="7">
    <source>
        <dbReference type="ARBA" id="ARBA00023004"/>
    </source>
</evidence>
<evidence type="ECO:0000256" key="3">
    <source>
        <dbReference type="ARBA" id="ARBA00022723"/>
    </source>
</evidence>
<evidence type="ECO:0000256" key="1">
    <source>
        <dbReference type="ARBA" id="ARBA00001954"/>
    </source>
</evidence>
<dbReference type="Pfam" id="PF13621">
    <property type="entry name" value="Cupin_8"/>
    <property type="match status" value="1"/>
</dbReference>
<dbReference type="OrthoDB" id="424465at2759"/>
<dbReference type="Gene3D" id="2.60.120.650">
    <property type="entry name" value="Cupin"/>
    <property type="match status" value="1"/>
</dbReference>
<dbReference type="InterPro" id="IPR050910">
    <property type="entry name" value="JMJD6_ArgDemeth/LysHydrox"/>
</dbReference>
<evidence type="ECO:0000313" key="15">
    <source>
        <dbReference type="Proteomes" id="UP000242875"/>
    </source>
</evidence>
<keyword evidence="9" id="KW-0804">Transcription</keyword>
<keyword evidence="10" id="KW-0539">Nucleus</keyword>
<proteinExistence type="inferred from homology"/>
<keyword evidence="3" id="KW-0479">Metal-binding</keyword>
<dbReference type="GO" id="GO:0005737">
    <property type="term" value="C:cytoplasm"/>
    <property type="evidence" value="ECO:0007669"/>
    <property type="project" value="TreeGrafter"/>
</dbReference>
<evidence type="ECO:0000256" key="11">
    <source>
        <dbReference type="ARBA" id="ARBA00038068"/>
    </source>
</evidence>
<keyword evidence="7" id="KW-0408">Iron</keyword>
<keyword evidence="6" id="KW-0560">Oxidoreductase</keyword>
<dbReference type="GO" id="GO:0033749">
    <property type="term" value="F:histone H4R3 demethylase activity"/>
    <property type="evidence" value="ECO:0007669"/>
    <property type="project" value="TreeGrafter"/>
</dbReference>
<evidence type="ECO:0000256" key="4">
    <source>
        <dbReference type="ARBA" id="ARBA00022853"/>
    </source>
</evidence>
<dbReference type="EMBL" id="MVBO01000091">
    <property type="protein sequence ID" value="OZJ03333.1"/>
    <property type="molecule type" value="Genomic_DNA"/>
</dbReference>
<feature type="domain" description="JmjC" evidence="13">
    <location>
        <begin position="206"/>
        <end position="371"/>
    </location>
</feature>
<keyword evidence="4" id="KW-0156">Chromatin regulator</keyword>
<comment type="caution">
    <text evidence="14">The sequence shown here is derived from an EMBL/GenBank/DDBJ whole genome shotgun (WGS) entry which is preliminary data.</text>
</comment>
<dbReference type="AlphaFoldDB" id="A0A261XY84"/>
<dbReference type="SMART" id="SM00558">
    <property type="entry name" value="JmjC"/>
    <property type="match status" value="1"/>
</dbReference>
<feature type="region of interest" description="Disordered" evidence="12">
    <location>
        <begin position="1"/>
        <end position="23"/>
    </location>
</feature>
<reference evidence="14 15" key="1">
    <citation type="journal article" date="2017" name="Mycologia">
        <title>Bifiguratus adelaidae, gen. et sp. nov., a new member of Mucoromycotina in endophytic and soil-dwelling habitats.</title>
        <authorList>
            <person name="Torres-Cruz T.J."/>
            <person name="Billingsley Tobias T.L."/>
            <person name="Almatruk M."/>
            <person name="Hesse C."/>
            <person name="Kuske C.R."/>
            <person name="Desiro A."/>
            <person name="Benucci G.M."/>
            <person name="Bonito G."/>
            <person name="Stajich J.E."/>
            <person name="Dunlap C."/>
            <person name="Arnold A.E."/>
            <person name="Porras-Alfaro A."/>
        </authorList>
    </citation>
    <scope>NUCLEOTIDE SEQUENCE [LARGE SCALE GENOMIC DNA]</scope>
    <source>
        <strain evidence="14 15">AZ0501</strain>
    </source>
</reference>
<comment type="similarity">
    <text evidence="11">Belongs to the JMJD6 family.</text>
</comment>
<feature type="compositionally biased region" description="Basic and acidic residues" evidence="12">
    <location>
        <begin position="181"/>
        <end position="210"/>
    </location>
</feature>
<dbReference type="Proteomes" id="UP000242875">
    <property type="component" value="Unassembled WGS sequence"/>
</dbReference>
<name>A0A261XY84_9FUNG</name>
<feature type="compositionally biased region" description="Low complexity" evidence="12">
    <location>
        <begin position="412"/>
        <end position="426"/>
    </location>
</feature>
<dbReference type="PANTHER" id="PTHR12480:SF32">
    <property type="entry name" value="BIFUNCTIONAL ARGININE DEMETHYLASE AND LYSYL-HYDROXYLASE JMJD6"/>
    <property type="match status" value="1"/>
</dbReference>
<dbReference type="PANTHER" id="PTHR12480">
    <property type="entry name" value="ARGININE DEMETHYLASE AND LYSYL-HYDROXYLASE JMJD"/>
    <property type="match status" value="1"/>
</dbReference>
<dbReference type="SUPFAM" id="SSF51197">
    <property type="entry name" value="Clavaminate synthase-like"/>
    <property type="match status" value="1"/>
</dbReference>
<feature type="region of interest" description="Disordered" evidence="12">
    <location>
        <begin position="407"/>
        <end position="442"/>
    </location>
</feature>
<gene>
    <name evidence="14" type="ORF">BZG36_04224</name>
</gene>
<organism evidence="14 15">
    <name type="scientific">Bifiguratus adelaidae</name>
    <dbReference type="NCBI Taxonomy" id="1938954"/>
    <lineage>
        <taxon>Eukaryota</taxon>
        <taxon>Fungi</taxon>
        <taxon>Fungi incertae sedis</taxon>
        <taxon>Mucoromycota</taxon>
        <taxon>Mucoromycotina</taxon>
        <taxon>Endogonomycetes</taxon>
        <taxon>Endogonales</taxon>
        <taxon>Endogonales incertae sedis</taxon>
        <taxon>Bifiguratus</taxon>
    </lineage>
</organism>